<proteinExistence type="predicted"/>
<reference evidence="1 2" key="1">
    <citation type="journal article" date="2013" name="PLoS Genet.">
        <title>Genomic mechanisms accounting for the adaptation to parasitism in nematode-trapping fungi.</title>
        <authorList>
            <person name="Meerupati T."/>
            <person name="Andersson K.M."/>
            <person name="Friman E."/>
            <person name="Kumar D."/>
            <person name="Tunlid A."/>
            <person name="Ahren D."/>
        </authorList>
    </citation>
    <scope>NUCLEOTIDE SEQUENCE [LARGE SCALE GENOMIC DNA]</scope>
    <source>
        <strain evidence="1 2">CBS 200.50</strain>
    </source>
</reference>
<evidence type="ECO:0000313" key="1">
    <source>
        <dbReference type="EMBL" id="EPS39501.1"/>
    </source>
</evidence>
<comment type="caution">
    <text evidence="1">The sequence shown here is derived from an EMBL/GenBank/DDBJ whole genome shotgun (WGS) entry which is preliminary data.</text>
</comment>
<gene>
    <name evidence="1" type="ORF">H072_6719</name>
</gene>
<organism evidence="1 2">
    <name type="scientific">Dactylellina haptotyla (strain CBS 200.50)</name>
    <name type="common">Nematode-trapping fungus</name>
    <name type="synonym">Monacrosporium haptotylum</name>
    <dbReference type="NCBI Taxonomy" id="1284197"/>
    <lineage>
        <taxon>Eukaryota</taxon>
        <taxon>Fungi</taxon>
        <taxon>Dikarya</taxon>
        <taxon>Ascomycota</taxon>
        <taxon>Pezizomycotina</taxon>
        <taxon>Orbiliomycetes</taxon>
        <taxon>Orbiliales</taxon>
        <taxon>Orbiliaceae</taxon>
        <taxon>Dactylellina</taxon>
    </lineage>
</organism>
<accession>S8AEE6</accession>
<evidence type="ECO:0000313" key="2">
    <source>
        <dbReference type="Proteomes" id="UP000015100"/>
    </source>
</evidence>
<dbReference type="EMBL" id="AQGS01000467">
    <property type="protein sequence ID" value="EPS39501.1"/>
    <property type="molecule type" value="Genomic_DNA"/>
</dbReference>
<name>S8AEE6_DACHA</name>
<dbReference type="HOGENOM" id="CLU_636185_0_0_1"/>
<reference evidence="2" key="2">
    <citation type="submission" date="2013-04" db="EMBL/GenBank/DDBJ databases">
        <title>Genomic mechanisms accounting for the adaptation to parasitism in nematode-trapping fungi.</title>
        <authorList>
            <person name="Ahren D.G."/>
        </authorList>
    </citation>
    <scope>NUCLEOTIDE SEQUENCE [LARGE SCALE GENOMIC DNA]</scope>
    <source>
        <strain evidence="2">CBS 200.50</strain>
    </source>
</reference>
<dbReference type="Proteomes" id="UP000015100">
    <property type="component" value="Unassembled WGS sequence"/>
</dbReference>
<sequence length="429" mass="50151">MPLGLIDLPADVKYLILINLPDCWSLLSLINASDSYNSVYRCLQDLVDNHVRLNDALKYRRESIFVGRYAQRLHHLNLPPDILRWAIERYLAAANSDAVFKNFPLKHSIHPELTWDKLKPILVRNHLLITKFSKFYACNEMARCNPFKNGAVGNKRPTLQEEERIIRATYRLWVFGLLMSKNKASPFENYSAVKVLNSWEFTGRLELQAVRDFLNIVLLERDAFIASVLISQNTGVINTFLMGHHRSYGFNPMALYKFPETMTHCVSQEWHNEPRFPSYPPPRDPRIGNRYDDAHVSIRGKRLYDYIDQHIESVIWETRYLKGQKQGLRLRYPDRKLKENLATGEGEKVPVYEGEWKPLVYHEGRVGTQKVVLGACMWDDWRLKSWGYEFVDFSGTTRDLKDIMQTNESDHDDDCFESIDLWISHAVRP</sequence>
<dbReference type="AlphaFoldDB" id="S8AEE6"/>
<keyword evidence="2" id="KW-1185">Reference proteome</keyword>
<protein>
    <submittedName>
        <fullName evidence="1">Uncharacterized protein</fullName>
    </submittedName>
</protein>